<gene>
    <name evidence="1" type="ORF">CRENPOLYSF2_3990001</name>
</gene>
<keyword evidence="2" id="KW-1185">Reference proteome</keyword>
<dbReference type="AlphaFoldDB" id="A0A1R4HDV4"/>
<evidence type="ECO:0000313" key="2">
    <source>
        <dbReference type="Proteomes" id="UP000195442"/>
    </source>
</evidence>
<organism evidence="1 2">
    <name type="scientific">Crenothrix polyspora</name>
    <dbReference type="NCBI Taxonomy" id="360316"/>
    <lineage>
        <taxon>Bacteria</taxon>
        <taxon>Pseudomonadati</taxon>
        <taxon>Pseudomonadota</taxon>
        <taxon>Gammaproteobacteria</taxon>
        <taxon>Methylococcales</taxon>
        <taxon>Crenotrichaceae</taxon>
        <taxon>Crenothrix</taxon>
    </lineage>
</organism>
<reference evidence="2" key="1">
    <citation type="submission" date="2017-02" db="EMBL/GenBank/DDBJ databases">
        <authorList>
            <person name="Daims H."/>
        </authorList>
    </citation>
    <scope>NUCLEOTIDE SEQUENCE [LARGE SCALE GENOMIC DNA]</scope>
</reference>
<dbReference type="EMBL" id="FUKJ01000333">
    <property type="protein sequence ID" value="SJM94396.1"/>
    <property type="molecule type" value="Genomic_DNA"/>
</dbReference>
<accession>A0A1R4HDV4</accession>
<name>A0A1R4HDV4_9GAMM</name>
<evidence type="ECO:0000313" key="1">
    <source>
        <dbReference type="EMBL" id="SJM94396.1"/>
    </source>
</evidence>
<proteinExistence type="predicted"/>
<dbReference type="Proteomes" id="UP000195442">
    <property type="component" value="Unassembled WGS sequence"/>
</dbReference>
<sequence length="49" mass="5436">MAQAKVTETDLWNLDQGVARCDTSDSGCGTVPHFENLRYCFDKRVAKAS</sequence>
<protein>
    <submittedName>
        <fullName evidence="1">Uncharacterized protein</fullName>
    </submittedName>
</protein>